<dbReference type="EMBL" id="UINC01223286">
    <property type="protein sequence ID" value="SVE52418.1"/>
    <property type="molecule type" value="Genomic_DNA"/>
</dbReference>
<dbReference type="AlphaFoldDB" id="A0A383E8J4"/>
<feature type="non-terminal residue" evidence="1">
    <location>
        <position position="1"/>
    </location>
</feature>
<evidence type="ECO:0000313" key="1">
    <source>
        <dbReference type="EMBL" id="SVE52418.1"/>
    </source>
</evidence>
<accession>A0A383E8J4</accession>
<protein>
    <submittedName>
        <fullName evidence="1">Uncharacterized protein</fullName>
    </submittedName>
</protein>
<organism evidence="1">
    <name type="scientific">marine metagenome</name>
    <dbReference type="NCBI Taxonomy" id="408172"/>
    <lineage>
        <taxon>unclassified sequences</taxon>
        <taxon>metagenomes</taxon>
        <taxon>ecological metagenomes</taxon>
    </lineage>
</organism>
<proteinExistence type="predicted"/>
<feature type="non-terminal residue" evidence="1">
    <location>
        <position position="232"/>
    </location>
</feature>
<dbReference type="InterPro" id="IPR015943">
    <property type="entry name" value="WD40/YVTN_repeat-like_dom_sf"/>
</dbReference>
<dbReference type="SUPFAM" id="SSF50998">
    <property type="entry name" value="Quinoprotein alcohol dehydrogenase-like"/>
    <property type="match status" value="1"/>
</dbReference>
<sequence>LENWTMNIDAHDHIGRGDLIFAVGDNMFVFTQSGDLYCINPDNGQVININKLYANEDFSFIRDETSKSFVLYANGFLVGLDPHNGKTLWKIRETNITNPKNHLQLIDNRLIVVRQVNNKIIIKAYARTTGELLWVSNEKIWPNNSNPDNGKEYFIEVKKNISGNAEALYIGTRWNGLYSIDLAWNPDKNYIPAADLYNHLASCYNKIEDFTESERLLIHVVDVIDQQNEDAL</sequence>
<dbReference type="Gene3D" id="2.130.10.10">
    <property type="entry name" value="YVTN repeat-like/Quinoprotein amine dehydrogenase"/>
    <property type="match status" value="1"/>
</dbReference>
<reference evidence="1" key="1">
    <citation type="submission" date="2018-05" db="EMBL/GenBank/DDBJ databases">
        <authorList>
            <person name="Lanie J.A."/>
            <person name="Ng W.-L."/>
            <person name="Kazmierczak K.M."/>
            <person name="Andrzejewski T.M."/>
            <person name="Davidsen T.M."/>
            <person name="Wayne K.J."/>
            <person name="Tettelin H."/>
            <person name="Glass J.I."/>
            <person name="Rusch D."/>
            <person name="Podicherti R."/>
            <person name="Tsui H.-C.T."/>
            <person name="Winkler M.E."/>
        </authorList>
    </citation>
    <scope>NUCLEOTIDE SEQUENCE</scope>
</reference>
<dbReference type="InterPro" id="IPR011047">
    <property type="entry name" value="Quinoprotein_ADH-like_sf"/>
</dbReference>
<gene>
    <name evidence="1" type="ORF">METZ01_LOCUS505272</name>
</gene>
<name>A0A383E8J4_9ZZZZ</name>